<evidence type="ECO:0000313" key="2">
    <source>
        <dbReference type="Ensembl" id="ENSBIXP00000026737.1"/>
    </source>
</evidence>
<name>A0A4W2DK29_BOBOX</name>
<dbReference type="PANTHER" id="PTHR10306">
    <property type="entry name" value="SYNAPTOPHYSIN"/>
    <property type="match status" value="1"/>
</dbReference>
<dbReference type="PROSITE" id="PS00604">
    <property type="entry name" value="SYNAPTOP"/>
    <property type="match status" value="1"/>
</dbReference>
<dbReference type="PRINTS" id="PR00220">
    <property type="entry name" value="SYNAPTOPHYSN"/>
</dbReference>
<dbReference type="GO" id="GO:0030672">
    <property type="term" value="C:synaptic vesicle membrane"/>
    <property type="evidence" value="ECO:0007669"/>
    <property type="project" value="TreeGrafter"/>
</dbReference>
<reference evidence="2 3" key="1">
    <citation type="submission" date="2018-11" db="EMBL/GenBank/DDBJ databases">
        <title>Haplotype-resolved cattle genomes.</title>
        <authorList>
            <person name="Low W.Y."/>
            <person name="Tearle R."/>
            <person name="Bickhart D.M."/>
            <person name="Rosen B.D."/>
            <person name="Koren S."/>
            <person name="Rhie A."/>
            <person name="Hiendleder S."/>
            <person name="Phillippy A.M."/>
            <person name="Smith T.P.L."/>
            <person name="Williams J.L."/>
        </authorList>
    </citation>
    <scope>NUCLEOTIDE SEQUENCE [LARGE SCALE GENOMIC DNA]</scope>
</reference>
<evidence type="ECO:0000313" key="3">
    <source>
        <dbReference type="Proteomes" id="UP000314981"/>
    </source>
</evidence>
<dbReference type="InterPro" id="IPR001285">
    <property type="entry name" value="Synaptophysin/porin"/>
</dbReference>
<gene>
    <name evidence="2" type="primary">SYNPR</name>
</gene>
<evidence type="ECO:0000256" key="1">
    <source>
        <dbReference type="SAM" id="MobiDB-lite"/>
    </source>
</evidence>
<keyword evidence="3" id="KW-1185">Reference proteome</keyword>
<dbReference type="Proteomes" id="UP000314981">
    <property type="component" value="Chromosome 22"/>
</dbReference>
<reference evidence="2" key="3">
    <citation type="submission" date="2025-09" db="UniProtKB">
        <authorList>
            <consortium name="Ensembl"/>
        </authorList>
    </citation>
    <scope>IDENTIFICATION</scope>
</reference>
<accession>A0A4W2DK29</accession>
<dbReference type="PANTHER" id="PTHR10306:SF16">
    <property type="entry name" value="SYNAPTOPORIN"/>
    <property type="match status" value="1"/>
</dbReference>
<sequence length="346" mass="37165">PGRGSVPGVQKFPERTHLFTYGVGCLFLTWNPGLQAGNHSAEGANRVFPTYSPKVALKPKGTGRASGDATPRSPFGLAHLRALGPPQLANRSLPRAAGRAPLPTSAAAPRPTSPPAPPTLADSARRARTRRLPEPSLCEPARGTQLSTASLPAPFPKRGFWPWALGPRTAVALELHFQRRRWVRSPSEASYGSREPGRTDWAARVMPRDPRGWMPRPPAPSSCSLSLFLSLSRLLGPQLASAGTFRALKEPLAFLRALELLFAIFAFATCGGYSGGLRLSVDCANKTESDLSIDVAFAYPFRKGSLGLFADQWLPSTVQRTEALFMTLATCSDSHTSLWNIGSDGG</sequence>
<reference evidence="2" key="2">
    <citation type="submission" date="2025-08" db="UniProtKB">
        <authorList>
            <consortium name="Ensembl"/>
        </authorList>
    </citation>
    <scope>IDENTIFICATION</scope>
</reference>
<proteinExistence type="predicted"/>
<protein>
    <submittedName>
        <fullName evidence="2">Synaptoporin</fullName>
    </submittedName>
</protein>
<dbReference type="STRING" id="30522.A0A4W2DK29"/>
<feature type="region of interest" description="Disordered" evidence="1">
    <location>
        <begin position="55"/>
        <end position="150"/>
    </location>
</feature>
<dbReference type="AlphaFoldDB" id="A0A4W2DK29"/>
<feature type="compositionally biased region" description="Low complexity" evidence="1">
    <location>
        <begin position="99"/>
        <end position="110"/>
    </location>
</feature>
<organism evidence="2 3">
    <name type="scientific">Bos indicus x Bos taurus</name>
    <name type="common">Hybrid cattle</name>
    <dbReference type="NCBI Taxonomy" id="30522"/>
    <lineage>
        <taxon>Eukaryota</taxon>
        <taxon>Metazoa</taxon>
        <taxon>Chordata</taxon>
        <taxon>Craniata</taxon>
        <taxon>Vertebrata</taxon>
        <taxon>Euteleostomi</taxon>
        <taxon>Mammalia</taxon>
        <taxon>Eutheria</taxon>
        <taxon>Laurasiatheria</taxon>
        <taxon>Artiodactyla</taxon>
        <taxon>Ruminantia</taxon>
        <taxon>Pecora</taxon>
        <taxon>Bovidae</taxon>
        <taxon>Bovinae</taxon>
        <taxon>Bos</taxon>
    </lineage>
</organism>
<dbReference type="Ensembl" id="ENSBIXT00000000389.1">
    <property type="protein sequence ID" value="ENSBIXP00000026737.1"/>
    <property type="gene ID" value="ENSBIXG00000029494.1"/>
</dbReference>